<dbReference type="RefSeq" id="WP_146782185.1">
    <property type="nucleotide sequence ID" value="NZ_VOLT01000001.1"/>
</dbReference>
<dbReference type="OrthoDB" id="6227642at2"/>
<reference evidence="2 3" key="1">
    <citation type="submission" date="2019-07" db="EMBL/GenBank/DDBJ databases">
        <title>Genomes of sea-ice associated Colwellia species.</title>
        <authorList>
            <person name="Bowman J.P."/>
        </authorList>
    </citation>
    <scope>NUCLEOTIDE SEQUENCE [LARGE SCALE GENOMIC DNA]</scope>
    <source>
        <strain evidence="2 3">ACAM 459</strain>
    </source>
</reference>
<keyword evidence="3" id="KW-1185">Reference proteome</keyword>
<protein>
    <submittedName>
        <fullName evidence="2">M13 family metallopeptidase</fullName>
    </submittedName>
</protein>
<accession>A0A5C6QS83</accession>
<keyword evidence="1" id="KW-0175">Coiled coil</keyword>
<name>A0A5C6QS83_9GAMM</name>
<evidence type="ECO:0000313" key="2">
    <source>
        <dbReference type="EMBL" id="TWX71804.1"/>
    </source>
</evidence>
<gene>
    <name evidence="2" type="ORF">ESZ36_00805</name>
</gene>
<comment type="caution">
    <text evidence="2">The sequence shown here is derived from an EMBL/GenBank/DDBJ whole genome shotgun (WGS) entry which is preliminary data.</text>
</comment>
<sequence>MMINSNYAQQVAQAKSNNTSIVNFDNSIPAVQPIPGEKDTVTFSDKALAMMNGDEIKENALTYVRPETARSLLSKSEAANTAEVGDAKEDVVVDNRFSEIMQNILDKRLGIDRERLEELEALMEEIANNENMSPEEKELALEKLAEMREKIIEEGREIQEVVKQTE</sequence>
<proteinExistence type="predicted"/>
<evidence type="ECO:0000313" key="3">
    <source>
        <dbReference type="Proteomes" id="UP000321822"/>
    </source>
</evidence>
<dbReference type="EMBL" id="VOLT01000001">
    <property type="protein sequence ID" value="TWX71804.1"/>
    <property type="molecule type" value="Genomic_DNA"/>
</dbReference>
<evidence type="ECO:0000256" key="1">
    <source>
        <dbReference type="SAM" id="Coils"/>
    </source>
</evidence>
<dbReference type="Proteomes" id="UP000321822">
    <property type="component" value="Unassembled WGS sequence"/>
</dbReference>
<feature type="coiled-coil region" evidence="1">
    <location>
        <begin position="109"/>
        <end position="164"/>
    </location>
</feature>
<organism evidence="2 3">
    <name type="scientific">Colwellia demingiae</name>
    <dbReference type="NCBI Taxonomy" id="89401"/>
    <lineage>
        <taxon>Bacteria</taxon>
        <taxon>Pseudomonadati</taxon>
        <taxon>Pseudomonadota</taxon>
        <taxon>Gammaproteobacteria</taxon>
        <taxon>Alteromonadales</taxon>
        <taxon>Colwelliaceae</taxon>
        <taxon>Colwellia</taxon>
    </lineage>
</organism>
<dbReference type="AlphaFoldDB" id="A0A5C6QS83"/>